<keyword evidence="7 10" id="KW-0067">ATP-binding</keyword>
<evidence type="ECO:0000256" key="2">
    <source>
        <dbReference type="ARBA" id="ARBA00005028"/>
    </source>
</evidence>
<gene>
    <name evidence="13" type="ORF">RDWZM_001912</name>
</gene>
<dbReference type="GO" id="GO:0005524">
    <property type="term" value="F:ATP binding"/>
    <property type="evidence" value="ECO:0007669"/>
    <property type="project" value="UniProtKB-UniRule"/>
</dbReference>
<organism evidence="13 14">
    <name type="scientific">Blomia tropicalis</name>
    <name type="common">Mite</name>
    <dbReference type="NCBI Taxonomy" id="40697"/>
    <lineage>
        <taxon>Eukaryota</taxon>
        <taxon>Metazoa</taxon>
        <taxon>Ecdysozoa</taxon>
        <taxon>Arthropoda</taxon>
        <taxon>Chelicerata</taxon>
        <taxon>Arachnida</taxon>
        <taxon>Acari</taxon>
        <taxon>Acariformes</taxon>
        <taxon>Sarcoptiformes</taxon>
        <taxon>Astigmata</taxon>
        <taxon>Glycyphagoidea</taxon>
        <taxon>Echimyopodidae</taxon>
        <taxon>Blomia</taxon>
    </lineage>
</organism>
<evidence type="ECO:0000256" key="1">
    <source>
        <dbReference type="ARBA" id="ARBA00004888"/>
    </source>
</evidence>
<dbReference type="PROSITE" id="PS51748">
    <property type="entry name" value="HEXOKINASE_2"/>
    <property type="match status" value="1"/>
</dbReference>
<dbReference type="GO" id="GO:0006096">
    <property type="term" value="P:glycolytic process"/>
    <property type="evidence" value="ECO:0007669"/>
    <property type="project" value="UniProtKB-KW"/>
</dbReference>
<dbReference type="GO" id="GO:0006006">
    <property type="term" value="P:glucose metabolic process"/>
    <property type="evidence" value="ECO:0007669"/>
    <property type="project" value="TreeGrafter"/>
</dbReference>
<dbReference type="EC" id="2.7.1.-" evidence="10"/>
<evidence type="ECO:0000256" key="4">
    <source>
        <dbReference type="ARBA" id="ARBA00022679"/>
    </source>
</evidence>
<dbReference type="EMBL" id="JAPWDV010000001">
    <property type="protein sequence ID" value="KAJ6223367.1"/>
    <property type="molecule type" value="Genomic_DNA"/>
</dbReference>
<dbReference type="GO" id="GO:0005829">
    <property type="term" value="C:cytosol"/>
    <property type="evidence" value="ECO:0007669"/>
    <property type="project" value="TreeGrafter"/>
</dbReference>
<evidence type="ECO:0000256" key="3">
    <source>
        <dbReference type="ARBA" id="ARBA00009225"/>
    </source>
</evidence>
<dbReference type="Gene3D" id="3.30.420.40">
    <property type="match status" value="1"/>
</dbReference>
<dbReference type="Pfam" id="PF03727">
    <property type="entry name" value="Hexokinase_2"/>
    <property type="match status" value="1"/>
</dbReference>
<dbReference type="AlphaFoldDB" id="A0A9Q0MFG3"/>
<evidence type="ECO:0000256" key="7">
    <source>
        <dbReference type="ARBA" id="ARBA00022840"/>
    </source>
</evidence>
<feature type="domain" description="Hexokinase C-terminal" evidence="12">
    <location>
        <begin position="240"/>
        <end position="484"/>
    </location>
</feature>
<dbReference type="GO" id="GO:0004340">
    <property type="term" value="F:glucokinase activity"/>
    <property type="evidence" value="ECO:0007669"/>
    <property type="project" value="TreeGrafter"/>
</dbReference>
<evidence type="ECO:0000313" key="14">
    <source>
        <dbReference type="Proteomes" id="UP001142055"/>
    </source>
</evidence>
<dbReference type="Gene3D" id="3.40.367.20">
    <property type="match status" value="1"/>
</dbReference>
<comment type="pathway">
    <text evidence="1">Carbohydrate degradation; glycolysis; D-glyceraldehyde 3-phosphate and glycerone phosphate from D-glucose: step 1/4.</text>
</comment>
<dbReference type="PANTHER" id="PTHR19443">
    <property type="entry name" value="HEXOKINASE"/>
    <property type="match status" value="1"/>
</dbReference>
<comment type="pathway">
    <text evidence="2">Carbohydrate metabolism; hexose metabolism.</text>
</comment>
<evidence type="ECO:0000256" key="5">
    <source>
        <dbReference type="ARBA" id="ARBA00022741"/>
    </source>
</evidence>
<keyword evidence="14" id="KW-1185">Reference proteome</keyword>
<evidence type="ECO:0000256" key="9">
    <source>
        <dbReference type="ARBA" id="ARBA00048160"/>
    </source>
</evidence>
<evidence type="ECO:0000259" key="11">
    <source>
        <dbReference type="Pfam" id="PF00349"/>
    </source>
</evidence>
<feature type="domain" description="Hexokinase N-terminal" evidence="11">
    <location>
        <begin position="32"/>
        <end position="233"/>
    </location>
</feature>
<keyword evidence="4 10" id="KW-0808">Transferase</keyword>
<dbReference type="InterPro" id="IPR001312">
    <property type="entry name" value="Hexokinase"/>
</dbReference>
<evidence type="ECO:0000256" key="10">
    <source>
        <dbReference type="RuleBase" id="RU362007"/>
    </source>
</evidence>
<dbReference type="InterPro" id="IPR022672">
    <property type="entry name" value="Hexokinase_N"/>
</dbReference>
<evidence type="ECO:0000259" key="12">
    <source>
        <dbReference type="Pfam" id="PF03727"/>
    </source>
</evidence>
<dbReference type="InterPro" id="IPR043129">
    <property type="entry name" value="ATPase_NBD"/>
</dbReference>
<dbReference type="GO" id="GO:0001678">
    <property type="term" value="P:intracellular glucose homeostasis"/>
    <property type="evidence" value="ECO:0007669"/>
    <property type="project" value="InterPro"/>
</dbReference>
<dbReference type="GO" id="GO:0008865">
    <property type="term" value="F:fructokinase activity"/>
    <property type="evidence" value="ECO:0007669"/>
    <property type="project" value="TreeGrafter"/>
</dbReference>
<dbReference type="OMA" id="FITINTY"/>
<comment type="catalytic activity">
    <reaction evidence="8">
        <text>a D-hexose + ATP = a D-hexose 6-phosphate + ADP + H(+)</text>
        <dbReference type="Rhea" id="RHEA:22740"/>
        <dbReference type="ChEBI" id="CHEBI:4194"/>
        <dbReference type="ChEBI" id="CHEBI:15378"/>
        <dbReference type="ChEBI" id="CHEBI:30616"/>
        <dbReference type="ChEBI" id="CHEBI:229467"/>
        <dbReference type="ChEBI" id="CHEBI:456216"/>
        <dbReference type="EC" id="2.7.1.1"/>
    </reaction>
    <physiologicalReaction direction="left-to-right" evidence="8">
        <dbReference type="Rhea" id="RHEA:22741"/>
    </physiologicalReaction>
</comment>
<comment type="catalytic activity">
    <reaction evidence="9">
        <text>D-glucose + ATP = D-glucose 6-phosphate + ADP + H(+)</text>
        <dbReference type="Rhea" id="RHEA:17825"/>
        <dbReference type="ChEBI" id="CHEBI:4167"/>
        <dbReference type="ChEBI" id="CHEBI:15378"/>
        <dbReference type="ChEBI" id="CHEBI:30616"/>
        <dbReference type="ChEBI" id="CHEBI:61548"/>
        <dbReference type="ChEBI" id="CHEBI:456216"/>
        <dbReference type="EC" id="2.7.1.1"/>
    </reaction>
    <physiologicalReaction direction="left-to-right" evidence="9">
        <dbReference type="Rhea" id="RHEA:17826"/>
    </physiologicalReaction>
</comment>
<proteinExistence type="inferred from homology"/>
<evidence type="ECO:0000313" key="13">
    <source>
        <dbReference type="EMBL" id="KAJ6223367.1"/>
    </source>
</evidence>
<dbReference type="Proteomes" id="UP001142055">
    <property type="component" value="Chromosome 1"/>
</dbReference>
<comment type="caution">
    <text evidence="13">The sequence shown here is derived from an EMBL/GenBank/DDBJ whole genome shotgun (WGS) entry which is preliminary data.</text>
</comment>
<accession>A0A9Q0MFG3</accession>
<dbReference type="InterPro" id="IPR022673">
    <property type="entry name" value="Hexokinase_C"/>
</dbReference>
<dbReference type="PRINTS" id="PR00475">
    <property type="entry name" value="HEXOKINASE"/>
</dbReference>
<dbReference type="GO" id="GO:0005536">
    <property type="term" value="F:D-glucose binding"/>
    <property type="evidence" value="ECO:0007669"/>
    <property type="project" value="InterPro"/>
</dbReference>
<protein>
    <recommendedName>
        <fullName evidence="10">Phosphotransferase</fullName>
        <ecNumber evidence="10">2.7.1.-</ecNumber>
    </recommendedName>
</protein>
<sequence>MLSSTNDEFYFEGDQYFNPELQIDDSKKKIQVEKLLNPYRVNKSKIEKLISLINHEIQLAFQEKPERSSNFPMINTFVTDFPNGTEVGDYIGIDIGGTNFRVVHLNLSKVGSNYKNKIEMEFFSVPANIRLGNCKQFFGFLASCIKSFVDKQNLKPNNGSSFIPLGFTFSFGFEQHAIDKGEVFQMGIATNVYDVMGKDPVELLQQEMDAIQLPVRVVALMNDATGTLIYGKYLDKNTFAGLILGSGTNIAYVEDVSRYRKISDPFKTFGKYVEKFVVNSEFPLFGDKGEMDSVKNKYDFQLDDASLTPHIYTYEKVTGGAFLGELLRFTLIDLVKNGLVLDGKLTDQLKTPASIQTASISAFEYEFGNNGFNARDNTETRKLLINLGYESNQITADDCSIVTFAGQLITNRSAIFIASAVAVFADHMNLPEVKFACDGSLFKKHPKMERLINSYLSVMCPNRKVVVFSADQGSGIGAAMLAAVVMDSSMK</sequence>
<comment type="similarity">
    <text evidence="3 10">Belongs to the hexokinase family.</text>
</comment>
<evidence type="ECO:0000256" key="8">
    <source>
        <dbReference type="ARBA" id="ARBA00044613"/>
    </source>
</evidence>
<reference evidence="13" key="1">
    <citation type="submission" date="2022-12" db="EMBL/GenBank/DDBJ databases">
        <title>Genome assemblies of Blomia tropicalis.</title>
        <authorList>
            <person name="Cui Y."/>
        </authorList>
    </citation>
    <scope>NUCLEOTIDE SEQUENCE</scope>
    <source>
        <tissue evidence="13">Adult mites</tissue>
    </source>
</reference>
<dbReference type="SUPFAM" id="SSF53067">
    <property type="entry name" value="Actin-like ATPase domain"/>
    <property type="match status" value="2"/>
</dbReference>
<keyword evidence="6 10" id="KW-0418">Kinase</keyword>
<keyword evidence="5 10" id="KW-0547">Nucleotide-binding</keyword>
<name>A0A9Q0MFG3_BLOTA</name>
<dbReference type="Pfam" id="PF00349">
    <property type="entry name" value="Hexokinase_1"/>
    <property type="match status" value="1"/>
</dbReference>
<dbReference type="PANTHER" id="PTHR19443:SF54">
    <property type="entry name" value="PHOSPHOTRANSFERASE"/>
    <property type="match status" value="1"/>
</dbReference>
<keyword evidence="10" id="KW-0324">Glycolysis</keyword>
<evidence type="ECO:0000256" key="6">
    <source>
        <dbReference type="ARBA" id="ARBA00022777"/>
    </source>
</evidence>
<dbReference type="GO" id="GO:0005739">
    <property type="term" value="C:mitochondrion"/>
    <property type="evidence" value="ECO:0007669"/>
    <property type="project" value="TreeGrafter"/>
</dbReference>